<comment type="caution">
    <text evidence="1">The sequence shown here is derived from an EMBL/GenBank/DDBJ whole genome shotgun (WGS) entry which is preliminary data.</text>
</comment>
<evidence type="ECO:0000313" key="2">
    <source>
        <dbReference type="Proteomes" id="UP000660047"/>
    </source>
</evidence>
<gene>
    <name evidence="1" type="ORF">COEU31_25570</name>
</gene>
<accession>A0AAI9K6R7</accession>
<dbReference type="Proteomes" id="UP000660047">
    <property type="component" value="Unassembled WGS sequence"/>
</dbReference>
<evidence type="ECO:0000313" key="1">
    <source>
        <dbReference type="EMBL" id="GFO95511.1"/>
    </source>
</evidence>
<dbReference type="AlphaFoldDB" id="A0AAI9K6R7"/>
<sequence length="179" mass="20792">MDVRVNKNDKMVEWDVGGKTISIYNEYTLYAFKHGKGMLMIKEKYETSDSGFSAYNEEGNLVFSYRSLGNHLNYRNKDISVINGAIISADYEEEKRKLIIIKEFNEIRSLLIYDDNADFLSEINCPKGYIFVSLKNCAGHIMVVAQGINDLTRDSFGRNDWNFEINFENFYVERKSITQ</sequence>
<dbReference type="EMBL" id="BLYL01000019">
    <property type="protein sequence ID" value="GFO95511.1"/>
    <property type="molecule type" value="Genomic_DNA"/>
</dbReference>
<proteinExistence type="predicted"/>
<organism evidence="1 2">
    <name type="scientific">Coprococcus eutactus</name>
    <dbReference type="NCBI Taxonomy" id="33043"/>
    <lineage>
        <taxon>Bacteria</taxon>
        <taxon>Bacillati</taxon>
        <taxon>Bacillota</taxon>
        <taxon>Clostridia</taxon>
        <taxon>Lachnospirales</taxon>
        <taxon>Lachnospiraceae</taxon>
        <taxon>Coprococcus</taxon>
    </lineage>
</organism>
<name>A0AAI9K6R7_9FIRM</name>
<reference evidence="1" key="1">
    <citation type="submission" date="2020-06" db="EMBL/GenBank/DDBJ databases">
        <title>Characterization of fructooligosaccharide metabolism and fructooligosaccharide-degrading enzymes in human commensal butyrate producers.</title>
        <authorList>
            <person name="Tanno H."/>
            <person name="Fujii T."/>
            <person name="Hirano K."/>
            <person name="Maeno S."/>
            <person name="Tonozuka T."/>
            <person name="Sakamoto M."/>
            <person name="Ohkuma M."/>
            <person name="Tochio T."/>
            <person name="Endo A."/>
        </authorList>
    </citation>
    <scope>NUCLEOTIDE SEQUENCE</scope>
    <source>
        <strain evidence="1">JCM 31265</strain>
    </source>
</reference>
<protein>
    <submittedName>
        <fullName evidence="1">Uncharacterized protein</fullName>
    </submittedName>
</protein>
<dbReference type="RefSeq" id="WP_015533320.1">
    <property type="nucleotide sequence ID" value="NZ_BLYL01000019.1"/>
</dbReference>